<keyword evidence="8" id="KW-1185">Reference proteome</keyword>
<name>A0ABS6B6N2_9NOCA</name>
<evidence type="ECO:0000259" key="6">
    <source>
        <dbReference type="Pfam" id="PF00296"/>
    </source>
</evidence>
<dbReference type="RefSeq" id="WP_215921819.1">
    <property type="nucleotide sequence ID" value="NZ_JAHKNI010000012.1"/>
</dbReference>
<evidence type="ECO:0000313" key="7">
    <source>
        <dbReference type="EMBL" id="MBU3065798.1"/>
    </source>
</evidence>
<dbReference type="PANTHER" id="PTHR30011">
    <property type="entry name" value="ALKANESULFONATE MONOOXYGENASE-RELATED"/>
    <property type="match status" value="1"/>
</dbReference>
<dbReference type="InterPro" id="IPR036661">
    <property type="entry name" value="Luciferase-like_sf"/>
</dbReference>
<gene>
    <name evidence="7" type="ORF">KO481_30270</name>
</gene>
<dbReference type="InterPro" id="IPR016215">
    <property type="entry name" value="NTA_MOA"/>
</dbReference>
<dbReference type="Pfam" id="PF00296">
    <property type="entry name" value="Bac_luciferase"/>
    <property type="match status" value="1"/>
</dbReference>
<evidence type="ECO:0000256" key="2">
    <source>
        <dbReference type="ARBA" id="ARBA00022643"/>
    </source>
</evidence>
<dbReference type="PIRSF" id="PIRSF000337">
    <property type="entry name" value="NTA_MOA"/>
    <property type="match status" value="1"/>
</dbReference>
<dbReference type="Proteomes" id="UP000733379">
    <property type="component" value="Unassembled WGS sequence"/>
</dbReference>
<evidence type="ECO:0000256" key="3">
    <source>
        <dbReference type="ARBA" id="ARBA00023002"/>
    </source>
</evidence>
<protein>
    <submittedName>
        <fullName evidence="7">LLM class flavin-dependent oxidoreductase</fullName>
    </submittedName>
</protein>
<evidence type="ECO:0000256" key="5">
    <source>
        <dbReference type="ARBA" id="ARBA00033748"/>
    </source>
</evidence>
<dbReference type="PANTHER" id="PTHR30011:SF16">
    <property type="entry name" value="C2H2 FINGER DOMAIN TRANSCRIPTION FACTOR (EUROFUNG)-RELATED"/>
    <property type="match status" value="1"/>
</dbReference>
<dbReference type="InterPro" id="IPR011251">
    <property type="entry name" value="Luciferase-like_dom"/>
</dbReference>
<keyword evidence="3" id="KW-0560">Oxidoreductase</keyword>
<keyword evidence="4" id="KW-0503">Monooxygenase</keyword>
<keyword evidence="1" id="KW-0285">Flavoprotein</keyword>
<feature type="domain" description="Luciferase-like" evidence="6">
    <location>
        <begin position="32"/>
        <end position="210"/>
    </location>
</feature>
<evidence type="ECO:0000313" key="8">
    <source>
        <dbReference type="Proteomes" id="UP000733379"/>
    </source>
</evidence>
<accession>A0ABS6B6N2</accession>
<dbReference type="InterPro" id="IPR051260">
    <property type="entry name" value="Diverse_substr_monoxygenases"/>
</dbReference>
<dbReference type="EMBL" id="JAHKNI010000012">
    <property type="protein sequence ID" value="MBU3065798.1"/>
    <property type="molecule type" value="Genomic_DNA"/>
</dbReference>
<organism evidence="7 8">
    <name type="scientific">Nocardia albiluteola</name>
    <dbReference type="NCBI Taxonomy" id="2842303"/>
    <lineage>
        <taxon>Bacteria</taxon>
        <taxon>Bacillati</taxon>
        <taxon>Actinomycetota</taxon>
        <taxon>Actinomycetes</taxon>
        <taxon>Mycobacteriales</taxon>
        <taxon>Nocardiaceae</taxon>
        <taxon>Nocardia</taxon>
    </lineage>
</organism>
<keyword evidence="2" id="KW-0288">FMN</keyword>
<dbReference type="SUPFAM" id="SSF51679">
    <property type="entry name" value="Bacterial luciferase-like"/>
    <property type="match status" value="1"/>
</dbReference>
<comment type="similarity">
    <text evidence="5">Belongs to the NtaA/SnaA/DszA monooxygenase family.</text>
</comment>
<reference evidence="7 8" key="1">
    <citation type="submission" date="2021-06" db="EMBL/GenBank/DDBJ databases">
        <title>Actinomycetes sequencing.</title>
        <authorList>
            <person name="Shan Q."/>
        </authorList>
    </citation>
    <scope>NUCLEOTIDE SEQUENCE [LARGE SCALE GENOMIC DNA]</scope>
    <source>
        <strain evidence="7 8">NEAU-G5</strain>
    </source>
</reference>
<comment type="caution">
    <text evidence="7">The sequence shown here is derived from an EMBL/GenBank/DDBJ whole genome shotgun (WGS) entry which is preliminary data.</text>
</comment>
<evidence type="ECO:0000256" key="4">
    <source>
        <dbReference type="ARBA" id="ARBA00023033"/>
    </source>
</evidence>
<proteinExistence type="inferred from homology"/>
<sequence>MSRFALGIELDGAGYHPAAWRRSADEPARLLSAQTLQARVSAAENAGFTLATFADSILPPAAGPAGRVDAPTRASFVAATTSTLGLVPAVATTYAEPFHTASALATLDYSSRGRAGWLATVDPAAAAAWGRPPRTTEPELRREHRDSIEVARRLWDSWEDDAVIRDWTTGRFLDRNKLHYIDFEGESFSVKGPAIVPRPPQGQVVVFSDGVFGTGQAIPPELESGTGAPSFGAADVILVSGPDPETAIAAAERASGATLVFVDLEVALDLPGRPAADRLAELNAHHRAESGARLHFSGAPGELIALLTRLSRHVDGVRLHPAVIDEDLPILARAVLPALFRTGVAHRPIPGGTLRANLGLDRPANRYAKDHISE</sequence>
<dbReference type="Gene3D" id="3.20.20.30">
    <property type="entry name" value="Luciferase-like domain"/>
    <property type="match status" value="1"/>
</dbReference>
<evidence type="ECO:0000256" key="1">
    <source>
        <dbReference type="ARBA" id="ARBA00022630"/>
    </source>
</evidence>